<dbReference type="Proteomes" id="UP000054010">
    <property type="component" value="Unassembled WGS sequence"/>
</dbReference>
<dbReference type="InterPro" id="IPR029044">
    <property type="entry name" value="Nucleotide-diphossugar_trans"/>
</dbReference>
<keyword evidence="8" id="KW-1185">Reference proteome</keyword>
<evidence type="ECO:0000256" key="5">
    <source>
        <dbReference type="SAM" id="MobiDB-lite"/>
    </source>
</evidence>
<dbReference type="InterPro" id="IPR001173">
    <property type="entry name" value="Glyco_trans_2-like"/>
</dbReference>
<feature type="compositionally biased region" description="Basic and acidic residues" evidence="5">
    <location>
        <begin position="529"/>
        <end position="661"/>
    </location>
</feature>
<dbReference type="Gene3D" id="3.90.550.10">
    <property type="entry name" value="Spore Coat Polysaccharide Biosynthesis Protein SpsA, Chain A"/>
    <property type="match status" value="1"/>
</dbReference>
<dbReference type="HOGENOM" id="CLU_378474_0_0_0"/>
<dbReference type="Pfam" id="PF00535">
    <property type="entry name" value="Glycos_transf_2"/>
    <property type="match status" value="1"/>
</dbReference>
<evidence type="ECO:0000313" key="7">
    <source>
        <dbReference type="EMBL" id="EFO81438.1"/>
    </source>
</evidence>
<sequence>MNTNYAPIKIYDIDLQDQFVKISLLDGYQVLRILVRQHGIPLGILQLPVIGGQVSAEAIEQAIQRDLAWPLQRQRLAAWLAVDENPPVWPSLTAAVCTRNRPDDVARCVTALLALDYPGKLEILVVDNAPSDDRTMDLVRAAFPQVRYVRESRPGLDWARNRAILEAHGEILAYTDDDVVVDRFWARELARTFALNPGVMAITGLVEPLELETPAQQAFEQYGGFGRGMIQRWYGINRVAGERAAAEHTATGKYGTGANMAYRRSLFDRIGGFDPALDVGTISNGGGDLEMFYRVIKAGFPLVYEPRAIVWHRHRTDEAHFLTQITNNGVGFYAYLERCAAHFPDERLPIVRQGIWWYWYIYRYLLSFVRPVNTTRPVIRAELRGGIMGLGRYRKARRTAQRLARPGDLHDTLLAPAQTRSDLKPHAVAVRMIDLAERLGPISDVDAYPTTRVLVQFHGRLLGTLVIANLYQPISAIRLRDALLDQLGARLSPLLASPRWGEESRLLASPRWGEESRLLASSQREEESRLLASSQREEESRLLASSQREEESRLLASSQREEESRLLASSQREEESRLLASSQREEESRLLASSQREEESRLLASSQREEESRLLASSQREEESRLLASSQREEESRLLASSQREEESRLLVSSQREEESRLPLSSGGGLGWAATNPLHHPKMSRSSSSAMATRTIWRVASPRCTIIHALPRSSFCPIRPASPRSRPPPRCA</sequence>
<evidence type="ECO:0000313" key="8">
    <source>
        <dbReference type="Proteomes" id="UP000054010"/>
    </source>
</evidence>
<comment type="caution">
    <text evidence="7">The sequence shown here is derived from an EMBL/GenBank/DDBJ whole genome shotgun (WGS) entry which is preliminary data.</text>
</comment>
<keyword evidence="3" id="KW-0328">Glycosyltransferase</keyword>
<organism evidence="7 8">
    <name type="scientific">Oscillochloris trichoides DG-6</name>
    <dbReference type="NCBI Taxonomy" id="765420"/>
    <lineage>
        <taxon>Bacteria</taxon>
        <taxon>Bacillati</taxon>
        <taxon>Chloroflexota</taxon>
        <taxon>Chloroflexia</taxon>
        <taxon>Chloroflexales</taxon>
        <taxon>Chloroflexineae</taxon>
        <taxon>Oscillochloridaceae</taxon>
        <taxon>Oscillochloris</taxon>
    </lineage>
</organism>
<dbReference type="PANTHER" id="PTHR43179:SF12">
    <property type="entry name" value="GALACTOFURANOSYLTRANSFERASE GLFT2"/>
    <property type="match status" value="1"/>
</dbReference>
<evidence type="ECO:0000259" key="6">
    <source>
        <dbReference type="Pfam" id="PF00535"/>
    </source>
</evidence>
<dbReference type="STRING" id="765420.OSCT_0720"/>
<evidence type="ECO:0000256" key="4">
    <source>
        <dbReference type="ARBA" id="ARBA00022679"/>
    </source>
</evidence>
<comment type="similarity">
    <text evidence="2">Belongs to the glycosyltransferase 2 family.</text>
</comment>
<dbReference type="GO" id="GO:0016757">
    <property type="term" value="F:glycosyltransferase activity"/>
    <property type="evidence" value="ECO:0007669"/>
    <property type="project" value="UniProtKB-KW"/>
</dbReference>
<dbReference type="PANTHER" id="PTHR43179">
    <property type="entry name" value="RHAMNOSYLTRANSFERASE WBBL"/>
    <property type="match status" value="1"/>
</dbReference>
<dbReference type="eggNOG" id="COG1216">
    <property type="taxonomic scope" value="Bacteria"/>
</dbReference>
<dbReference type="SUPFAM" id="SSF53448">
    <property type="entry name" value="Nucleotide-diphospho-sugar transferases"/>
    <property type="match status" value="1"/>
</dbReference>
<protein>
    <submittedName>
        <fullName evidence="7">Glycosyl transferase, group 2 family protein</fullName>
    </submittedName>
</protein>
<name>E1IBL9_9CHLR</name>
<feature type="region of interest" description="Disordered" evidence="5">
    <location>
        <begin position="529"/>
        <end position="669"/>
    </location>
</feature>
<dbReference type="AlphaFoldDB" id="E1IBL9"/>
<accession>E1IBL9</accession>
<keyword evidence="4 7" id="KW-0808">Transferase</keyword>
<evidence type="ECO:0000256" key="1">
    <source>
        <dbReference type="ARBA" id="ARBA00004776"/>
    </source>
</evidence>
<comment type="pathway">
    <text evidence="1">Cell wall biogenesis; cell wall polysaccharide biosynthesis.</text>
</comment>
<reference evidence="7 8" key="1">
    <citation type="journal article" date="2011" name="J. Bacteriol.">
        <title>Draft genome sequence of the anoxygenic filamentous phototrophic bacterium Oscillochloris trichoides subsp. DG-6.</title>
        <authorList>
            <person name="Kuznetsov B.B."/>
            <person name="Ivanovsky R.N."/>
            <person name="Keppen O.I."/>
            <person name="Sukhacheva M.V."/>
            <person name="Bumazhkin B.K."/>
            <person name="Patutina E.O."/>
            <person name="Beletsky A.V."/>
            <person name="Mardanov A.V."/>
            <person name="Baslerov R.V."/>
            <person name="Panteleeva A.N."/>
            <person name="Kolganova T.V."/>
            <person name="Ravin N.V."/>
            <person name="Skryabin K.G."/>
        </authorList>
    </citation>
    <scope>NUCLEOTIDE SEQUENCE [LARGE SCALE GENOMIC DNA]</scope>
    <source>
        <strain evidence="7 8">DG-6</strain>
    </source>
</reference>
<evidence type="ECO:0000256" key="3">
    <source>
        <dbReference type="ARBA" id="ARBA00022676"/>
    </source>
</evidence>
<feature type="domain" description="Glycosyltransferase 2-like" evidence="6">
    <location>
        <begin position="95"/>
        <end position="270"/>
    </location>
</feature>
<dbReference type="EMBL" id="ADVR01000012">
    <property type="protein sequence ID" value="EFO81438.1"/>
    <property type="molecule type" value="Genomic_DNA"/>
</dbReference>
<proteinExistence type="inferred from homology"/>
<gene>
    <name evidence="7" type="ORF">OSCT_0720</name>
</gene>
<evidence type="ECO:0000256" key="2">
    <source>
        <dbReference type="ARBA" id="ARBA00006739"/>
    </source>
</evidence>